<organism evidence="1 2">
    <name type="scientific">Agrobacterium tumefaciens</name>
    <dbReference type="NCBI Taxonomy" id="358"/>
    <lineage>
        <taxon>Bacteria</taxon>
        <taxon>Pseudomonadati</taxon>
        <taxon>Pseudomonadota</taxon>
        <taxon>Alphaproteobacteria</taxon>
        <taxon>Hyphomicrobiales</taxon>
        <taxon>Rhizobiaceae</taxon>
        <taxon>Rhizobium/Agrobacterium group</taxon>
        <taxon>Agrobacterium</taxon>
        <taxon>Agrobacterium tumefaciens complex</taxon>
    </lineage>
</organism>
<protein>
    <submittedName>
        <fullName evidence="1">Aldose 1-epimerase</fullName>
    </submittedName>
</protein>
<sequence>MPSPETVAIACGRLSARLRPDWGGRMTHLRHFDYGDILAPTMEQEFEPFNWPRAGAYPLFPYHNRLYGASFIHAGIRHDLLPHPALAPDAMHGPAHRRPWAISDLSSVRVSLVLDYEADGDWPFSFRAGQSFMLEDESLTVELSITNLADMPAPMSLGWHPYLAAGLGRDARTDARLQYPLDAQNLPTGQPAAPRPKPAIPAAAGYTWHFTDWSSAQVDFDRFSLRLEADPVFGHLAVHRMERYLCLEPVSMAAGALGLSQAQREGQGLGTVAPGERLSGRIRLSIDL</sequence>
<dbReference type="RefSeq" id="WP_080793494.1">
    <property type="nucleotide sequence ID" value="NZ_CP122963.1"/>
</dbReference>
<dbReference type="AlphaFoldDB" id="A0AAF0K990"/>
<dbReference type="GO" id="GO:0030246">
    <property type="term" value="F:carbohydrate binding"/>
    <property type="evidence" value="ECO:0007669"/>
    <property type="project" value="InterPro"/>
</dbReference>
<dbReference type="Gene3D" id="2.70.98.10">
    <property type="match status" value="1"/>
</dbReference>
<dbReference type="InterPro" id="IPR008183">
    <property type="entry name" value="Aldose_1/G6P_1-epimerase"/>
</dbReference>
<dbReference type="InterPro" id="IPR011013">
    <property type="entry name" value="Gal_mutarotase_sf_dom"/>
</dbReference>
<dbReference type="GO" id="GO:0005975">
    <property type="term" value="P:carbohydrate metabolic process"/>
    <property type="evidence" value="ECO:0007669"/>
    <property type="project" value="InterPro"/>
</dbReference>
<dbReference type="GO" id="GO:0016853">
    <property type="term" value="F:isomerase activity"/>
    <property type="evidence" value="ECO:0007669"/>
    <property type="project" value="InterPro"/>
</dbReference>
<evidence type="ECO:0000313" key="1">
    <source>
        <dbReference type="EMBL" id="WGM60728.1"/>
    </source>
</evidence>
<dbReference type="EMBL" id="CP122963">
    <property type="protein sequence ID" value="WGM60728.1"/>
    <property type="molecule type" value="Genomic_DNA"/>
</dbReference>
<accession>A0AAF0K990</accession>
<dbReference type="SUPFAM" id="SSF74650">
    <property type="entry name" value="Galactose mutarotase-like"/>
    <property type="match status" value="1"/>
</dbReference>
<dbReference type="Pfam" id="PF01263">
    <property type="entry name" value="Aldose_epim"/>
    <property type="match status" value="1"/>
</dbReference>
<evidence type="ECO:0000313" key="2">
    <source>
        <dbReference type="Proteomes" id="UP000305410"/>
    </source>
</evidence>
<proteinExistence type="predicted"/>
<reference evidence="1" key="2">
    <citation type="submission" date="2023-04" db="EMBL/GenBank/DDBJ databases">
        <title>Complete genome sequence of Agrobacterium salinitolerans CFBP5506.</title>
        <authorList>
            <person name="Yen H.-C."/>
            <person name="Yan X.-H."/>
            <person name="Lai E.-M."/>
            <person name="Kuo C.-H."/>
        </authorList>
    </citation>
    <scope>NUCLEOTIDE SEQUENCE</scope>
    <source>
        <strain evidence="1">CFBP5506</strain>
    </source>
</reference>
<gene>
    <name evidence="1" type="ORF">CFBP5506_13610</name>
</gene>
<dbReference type="InterPro" id="IPR014718">
    <property type="entry name" value="GH-type_carb-bd"/>
</dbReference>
<dbReference type="Proteomes" id="UP000305410">
    <property type="component" value="Chromosome Linear"/>
</dbReference>
<reference evidence="1" key="1">
    <citation type="submission" date="2019-04" db="EMBL/GenBank/DDBJ databases">
        <authorList>
            <person name="Chiang H.-Y."/>
            <person name="Huang Y.-Y."/>
            <person name="Chou L."/>
            <person name="Lai E.-M."/>
            <person name="Kuo C.-H."/>
        </authorList>
    </citation>
    <scope>NUCLEOTIDE SEQUENCE</scope>
    <source>
        <strain evidence="1">CFBP5506</strain>
    </source>
</reference>
<name>A0AAF0K990_AGRTU</name>